<organism evidence="2 3">
    <name type="scientific">Aetokthonos hydrillicola Thurmond2011</name>
    <dbReference type="NCBI Taxonomy" id="2712845"/>
    <lineage>
        <taxon>Bacteria</taxon>
        <taxon>Bacillati</taxon>
        <taxon>Cyanobacteriota</taxon>
        <taxon>Cyanophyceae</taxon>
        <taxon>Nostocales</taxon>
        <taxon>Hapalosiphonaceae</taxon>
        <taxon>Aetokthonos</taxon>
    </lineage>
</organism>
<proteinExistence type="predicted"/>
<dbReference type="AlphaFoldDB" id="A0AAP5IDR2"/>
<dbReference type="InterPro" id="IPR001173">
    <property type="entry name" value="Glyco_trans_2-like"/>
</dbReference>
<dbReference type="InterPro" id="IPR029044">
    <property type="entry name" value="Nucleotide-diphossugar_trans"/>
</dbReference>
<name>A0AAP5IDR2_9CYAN</name>
<feature type="domain" description="Glycosyltransferase 2-like" evidence="1">
    <location>
        <begin position="10"/>
        <end position="120"/>
    </location>
</feature>
<dbReference type="Proteomes" id="UP000667802">
    <property type="component" value="Unassembled WGS sequence"/>
</dbReference>
<dbReference type="CDD" id="cd00761">
    <property type="entry name" value="Glyco_tranf_GTA_type"/>
    <property type="match status" value="1"/>
</dbReference>
<dbReference type="SUPFAM" id="SSF53448">
    <property type="entry name" value="Nucleotide-diphospho-sugar transferases"/>
    <property type="match status" value="1"/>
</dbReference>
<evidence type="ECO:0000313" key="3">
    <source>
        <dbReference type="Proteomes" id="UP000667802"/>
    </source>
</evidence>
<sequence length="286" mass="33627">MKSVTRICTSYKQWHYIRKWIHNDELFNDFTDWIILNDCPSDPMPEDLKEIANERGIKVEEFEFNIGRCAARNFGVNISETKYIEHIDGDDLPLPLDQAFLENSSDDLIFFKIPHHQIDSSGRTIPVRDKDNNLFLEGNQPCQFYGSLFQQWGNVAVRPAGTLWNRDVFLSLGGYDERFAGAEDAHLVWKAYLKKVSYTWADFPKQSYLEENVYKLESEYFPQGFLKFWYLVKETGPEFVKDEVQRTINSAHRQLLWSCKADMKKRNPQELTFRIKESVKWVLLGT</sequence>
<dbReference type="EMBL" id="JAALHA020000027">
    <property type="protein sequence ID" value="MDR9899753.1"/>
    <property type="molecule type" value="Genomic_DNA"/>
</dbReference>
<accession>A0AAP5IDR2</accession>
<gene>
    <name evidence="2" type="ORF">G7B40_035125</name>
</gene>
<dbReference type="Gene3D" id="3.90.550.10">
    <property type="entry name" value="Spore Coat Polysaccharide Biosynthesis Protein SpsA, Chain A"/>
    <property type="match status" value="1"/>
</dbReference>
<evidence type="ECO:0000259" key="1">
    <source>
        <dbReference type="Pfam" id="PF00535"/>
    </source>
</evidence>
<dbReference type="Pfam" id="PF00535">
    <property type="entry name" value="Glycos_transf_2"/>
    <property type="match status" value="1"/>
</dbReference>
<keyword evidence="3" id="KW-1185">Reference proteome</keyword>
<protein>
    <submittedName>
        <fullName evidence="2">Glycosyltransferase</fullName>
    </submittedName>
</protein>
<reference evidence="3" key="1">
    <citation type="journal article" date="2021" name="Science">
        <title>Hunting the eagle killer: A cyanobacterial neurotoxin causes vacuolar myelinopathy.</title>
        <authorList>
            <person name="Breinlinger S."/>
            <person name="Phillips T.J."/>
            <person name="Haram B.N."/>
            <person name="Mares J."/>
            <person name="Martinez Yerena J.A."/>
            <person name="Hrouzek P."/>
            <person name="Sobotka R."/>
            <person name="Henderson W.M."/>
            <person name="Schmieder P."/>
            <person name="Williams S.M."/>
            <person name="Lauderdale J.D."/>
            <person name="Wilde H.D."/>
            <person name="Gerrin W."/>
            <person name="Kust A."/>
            <person name="Washington J.W."/>
            <person name="Wagner C."/>
            <person name="Geier B."/>
            <person name="Liebeke M."/>
            <person name="Enke H."/>
            <person name="Niedermeyer T.H.J."/>
            <person name="Wilde S.B."/>
        </authorList>
    </citation>
    <scope>NUCLEOTIDE SEQUENCE [LARGE SCALE GENOMIC DNA]</scope>
    <source>
        <strain evidence="3">Thurmond2011</strain>
    </source>
</reference>
<dbReference type="RefSeq" id="WP_310834354.1">
    <property type="nucleotide sequence ID" value="NZ_JAALHA020000027.1"/>
</dbReference>
<comment type="caution">
    <text evidence="2">The sequence shown here is derived from an EMBL/GenBank/DDBJ whole genome shotgun (WGS) entry which is preliminary data.</text>
</comment>
<evidence type="ECO:0000313" key="2">
    <source>
        <dbReference type="EMBL" id="MDR9899753.1"/>
    </source>
</evidence>